<reference evidence="3 4" key="1">
    <citation type="submission" date="2020-08" db="EMBL/GenBank/DDBJ databases">
        <title>Genomic Encyclopedia of Type Strains, Phase IV (KMG-IV): sequencing the most valuable type-strain genomes for metagenomic binning, comparative biology and taxonomic classification.</title>
        <authorList>
            <person name="Goeker M."/>
        </authorList>
    </citation>
    <scope>NUCLEOTIDE SEQUENCE [LARGE SCALE GENOMIC DNA]</scope>
    <source>
        <strain evidence="3 4">YC6886</strain>
    </source>
</reference>
<feature type="region of interest" description="Disordered" evidence="1">
    <location>
        <begin position="140"/>
        <end position="160"/>
    </location>
</feature>
<comment type="caution">
    <text evidence="3">The sequence shown here is derived from an EMBL/GenBank/DDBJ whole genome shotgun (WGS) entry which is preliminary data.</text>
</comment>
<organism evidence="3 4">
    <name type="scientific">Haloferula luteola</name>
    <dbReference type="NCBI Taxonomy" id="595692"/>
    <lineage>
        <taxon>Bacteria</taxon>
        <taxon>Pseudomonadati</taxon>
        <taxon>Verrucomicrobiota</taxon>
        <taxon>Verrucomicrobiia</taxon>
        <taxon>Verrucomicrobiales</taxon>
        <taxon>Verrucomicrobiaceae</taxon>
        <taxon>Haloferula</taxon>
    </lineage>
</organism>
<dbReference type="InterPro" id="IPR041494">
    <property type="entry name" value="PIN7"/>
</dbReference>
<keyword evidence="4" id="KW-1185">Reference proteome</keyword>
<feature type="domain" description="PIN-like" evidence="2">
    <location>
        <begin position="5"/>
        <end position="104"/>
    </location>
</feature>
<dbReference type="EMBL" id="JACHFD010000002">
    <property type="protein sequence ID" value="MBB5350260.1"/>
    <property type="molecule type" value="Genomic_DNA"/>
</dbReference>
<gene>
    <name evidence="3" type="ORF">HNR46_000484</name>
</gene>
<name>A0A840V8I2_9BACT</name>
<accession>A0A840V8I2</accession>
<dbReference type="RefSeq" id="WP_184015429.1">
    <property type="nucleotide sequence ID" value="NZ_JACHFD010000002.1"/>
</dbReference>
<proteinExistence type="predicted"/>
<evidence type="ECO:0000259" key="2">
    <source>
        <dbReference type="Pfam" id="PF18475"/>
    </source>
</evidence>
<evidence type="ECO:0000313" key="4">
    <source>
        <dbReference type="Proteomes" id="UP000557717"/>
    </source>
</evidence>
<protein>
    <recommendedName>
        <fullName evidence="2">PIN-like domain-containing protein</fullName>
    </recommendedName>
</protein>
<dbReference type="Pfam" id="PF18475">
    <property type="entry name" value="PIN7"/>
    <property type="match status" value="1"/>
</dbReference>
<dbReference type="AlphaFoldDB" id="A0A840V8I2"/>
<evidence type="ECO:0000313" key="3">
    <source>
        <dbReference type="EMBL" id="MBB5350260.1"/>
    </source>
</evidence>
<dbReference type="Proteomes" id="UP000557717">
    <property type="component" value="Unassembled WGS sequence"/>
</dbReference>
<sequence length="229" mass="25363">MNHVFVDFENVKQIDPVVLGRRNLALRVFLGPQNKKLDVEWVASLLEQKEVKLIRSPKMGKNALDFVLAYHLGQAVLEKPDGIYHLISRDEGFDSLVEWLTQTGVKIQRHPDWAALDDVLPLDPESPLVAAIVKQVQRKPRKATKKSAKRKAAKKSLSKQGLSAGAMTVLDRLTKAPLNRPKTRQALLNQSLNYLGKSSNAEEAGAVVDELSKAGKLVFAESGGVDYHL</sequence>
<evidence type="ECO:0000256" key="1">
    <source>
        <dbReference type="SAM" id="MobiDB-lite"/>
    </source>
</evidence>
<feature type="compositionally biased region" description="Basic residues" evidence="1">
    <location>
        <begin position="140"/>
        <end position="157"/>
    </location>
</feature>